<dbReference type="SUPFAM" id="SSF47781">
    <property type="entry name" value="RuvA domain 2-like"/>
    <property type="match status" value="1"/>
</dbReference>
<evidence type="ECO:0000256" key="4">
    <source>
        <dbReference type="ARBA" id="ARBA00023172"/>
    </source>
</evidence>
<keyword evidence="2 6" id="KW-0227">DNA damage</keyword>
<sequence>MLEFIKGKIDSIENNYLVLENGNIGYIIYMPKIELLKLTLNTDVMIYTRLIVREDSITTYGFANTKSRDIFDLLTTVTGIGPKLAMGILDETDVSFILNSIAAEDVKSLTKIPGIGKKTAQRLILELKDKVKNLNIDIPETDIINENINLDKSSALEALISLGYNEYEAKNALENIDDNLDISVMIREALKVMS</sequence>
<dbReference type="EMBL" id="JBEPMA010000001">
    <property type="protein sequence ID" value="MET3616417.1"/>
    <property type="molecule type" value="Genomic_DNA"/>
</dbReference>
<keyword evidence="5 6" id="KW-0234">DNA repair</keyword>
<dbReference type="InterPro" id="IPR003583">
    <property type="entry name" value="Hlx-hairpin-Hlx_DNA-bd_motif"/>
</dbReference>
<accession>A0ABV2J6M2</accession>
<dbReference type="GO" id="GO:0016787">
    <property type="term" value="F:hydrolase activity"/>
    <property type="evidence" value="ECO:0007669"/>
    <property type="project" value="UniProtKB-KW"/>
</dbReference>
<dbReference type="SUPFAM" id="SSF50249">
    <property type="entry name" value="Nucleic acid-binding proteins"/>
    <property type="match status" value="1"/>
</dbReference>
<evidence type="ECO:0000256" key="2">
    <source>
        <dbReference type="ARBA" id="ARBA00022763"/>
    </source>
</evidence>
<dbReference type="RefSeq" id="WP_354366419.1">
    <property type="nucleotide sequence ID" value="NZ_JBEPMA010000001.1"/>
</dbReference>
<keyword evidence="8" id="KW-0347">Helicase</keyword>
<comment type="subcellular location">
    <subcellularLocation>
        <location evidence="6">Cytoplasm</location>
    </subcellularLocation>
</comment>
<comment type="caution">
    <text evidence="6">Lacks conserved residue(s) required for the propagation of feature annotation.</text>
</comment>
<comment type="function">
    <text evidence="6">The RuvA-RuvB-RuvC complex processes Holliday junction (HJ) DNA during genetic recombination and DNA repair, while the RuvA-RuvB complex plays an important role in the rescue of blocked DNA replication forks via replication fork reversal (RFR). RuvA specifically binds to HJ cruciform DNA, conferring on it an open structure. The RuvB hexamer acts as an ATP-dependent pump, pulling dsDNA into and through the RuvAB complex. HJ branch migration allows RuvC to scan DNA until it finds its consensus sequence, where it cleaves and resolves the cruciform DNA.</text>
</comment>
<dbReference type="InterPro" id="IPR011114">
    <property type="entry name" value="RuvA_C"/>
</dbReference>
<keyword evidence="1 6" id="KW-0963">Cytoplasm</keyword>
<feature type="domain" description="UBA" evidence="7">
    <location>
        <begin position="149"/>
        <end position="184"/>
    </location>
</feature>
<feature type="region of interest" description="Domain III" evidence="6">
    <location>
        <begin position="154"/>
        <end position="194"/>
    </location>
</feature>
<name>A0ABV2J6M2_9FIRM</name>
<dbReference type="Pfam" id="PF01330">
    <property type="entry name" value="RuvA_N"/>
    <property type="match status" value="1"/>
</dbReference>
<keyword evidence="8" id="KW-0378">Hydrolase</keyword>
<dbReference type="Gene3D" id="2.40.50.140">
    <property type="entry name" value="Nucleic acid-binding proteins"/>
    <property type="match status" value="1"/>
</dbReference>
<evidence type="ECO:0000256" key="6">
    <source>
        <dbReference type="HAMAP-Rule" id="MF_00031"/>
    </source>
</evidence>
<comment type="similarity">
    <text evidence="6">Belongs to the RuvA family.</text>
</comment>
<dbReference type="InterPro" id="IPR012340">
    <property type="entry name" value="NA-bd_OB-fold"/>
</dbReference>
<comment type="domain">
    <text evidence="6">Has three domains with a flexible linker between the domains II and III and assumes an 'L' shape. Domain III is highly mobile and contacts RuvB.</text>
</comment>
<dbReference type="InterPro" id="IPR036267">
    <property type="entry name" value="RuvA_C_sf"/>
</dbReference>
<dbReference type="Pfam" id="PF14520">
    <property type="entry name" value="HHH_5"/>
    <property type="match status" value="1"/>
</dbReference>
<comment type="caution">
    <text evidence="8">The sequence shown here is derived from an EMBL/GenBank/DDBJ whole genome shotgun (WGS) entry which is preliminary data.</text>
</comment>
<comment type="subunit">
    <text evidence="6">Homotetramer. Forms an RuvA(8)-RuvB(12)-Holliday junction (HJ) complex. HJ DNA is sandwiched between 2 RuvA tetramers; dsDNA enters through RuvA and exits via RuvB. An RuvB hexamer assembles on each DNA strand where it exits the tetramer. Each RuvB hexamer is contacted by two RuvA subunits (via domain III) on 2 adjacent RuvB subunits; this complex drives branch migration. In the full resolvosome a probable DNA-RuvA(4)-RuvB(12)-RuvC(2) complex forms which resolves the HJ.</text>
</comment>
<evidence type="ECO:0000313" key="9">
    <source>
        <dbReference type="Proteomes" id="UP001549162"/>
    </source>
</evidence>
<keyword evidence="3 6" id="KW-0238">DNA-binding</keyword>
<keyword evidence="8" id="KW-0547">Nucleotide-binding</keyword>
<dbReference type="Gene3D" id="1.10.8.10">
    <property type="entry name" value="DNA helicase RuvA subunit, C-terminal domain"/>
    <property type="match status" value="1"/>
</dbReference>
<dbReference type="CDD" id="cd14332">
    <property type="entry name" value="UBA_RuvA_C"/>
    <property type="match status" value="1"/>
</dbReference>
<dbReference type="InterPro" id="IPR000085">
    <property type="entry name" value="RuvA"/>
</dbReference>
<dbReference type="InterPro" id="IPR010994">
    <property type="entry name" value="RuvA_2-like"/>
</dbReference>
<evidence type="ECO:0000256" key="1">
    <source>
        <dbReference type="ARBA" id="ARBA00022490"/>
    </source>
</evidence>
<dbReference type="GO" id="GO:0003678">
    <property type="term" value="F:DNA helicase activity"/>
    <property type="evidence" value="ECO:0007669"/>
    <property type="project" value="UniProtKB-EC"/>
</dbReference>
<dbReference type="InterPro" id="IPR013849">
    <property type="entry name" value="DNA_helicase_Holl-junc_RuvA_I"/>
</dbReference>
<dbReference type="InterPro" id="IPR015940">
    <property type="entry name" value="UBA"/>
</dbReference>
<gene>
    <name evidence="6" type="primary">ruvA</name>
    <name evidence="8" type="ORF">ABID14_000037</name>
</gene>
<dbReference type="NCBIfam" id="TIGR00084">
    <property type="entry name" value="ruvA"/>
    <property type="match status" value="1"/>
</dbReference>
<dbReference type="SUPFAM" id="SSF46929">
    <property type="entry name" value="DNA helicase RuvA subunit, C-terminal domain"/>
    <property type="match status" value="1"/>
</dbReference>
<keyword evidence="8" id="KW-0067">ATP-binding</keyword>
<proteinExistence type="inferred from homology"/>
<keyword evidence="9" id="KW-1185">Reference proteome</keyword>
<reference evidence="8 9" key="1">
    <citation type="submission" date="2024-06" db="EMBL/GenBank/DDBJ databases">
        <title>Genomic Encyclopedia of Type Strains, Phase IV (KMG-IV): sequencing the most valuable type-strain genomes for metagenomic binning, comparative biology and taxonomic classification.</title>
        <authorList>
            <person name="Goeker M."/>
        </authorList>
    </citation>
    <scope>NUCLEOTIDE SEQUENCE [LARGE SCALE GENOMIC DNA]</scope>
    <source>
        <strain evidence="8 9">DSM 21460</strain>
    </source>
</reference>
<evidence type="ECO:0000256" key="3">
    <source>
        <dbReference type="ARBA" id="ARBA00023125"/>
    </source>
</evidence>
<protein>
    <recommendedName>
        <fullName evidence="6">Holliday junction branch migration complex subunit RuvA</fullName>
    </recommendedName>
</protein>
<evidence type="ECO:0000313" key="8">
    <source>
        <dbReference type="EMBL" id="MET3616417.1"/>
    </source>
</evidence>
<dbReference type="SMART" id="SM00278">
    <property type="entry name" value="HhH1"/>
    <property type="match status" value="2"/>
</dbReference>
<organism evidence="8 9">
    <name type="scientific">Peptoniphilus olsenii</name>
    <dbReference type="NCBI Taxonomy" id="411570"/>
    <lineage>
        <taxon>Bacteria</taxon>
        <taxon>Bacillati</taxon>
        <taxon>Bacillota</taxon>
        <taxon>Tissierellia</taxon>
        <taxon>Tissierellales</taxon>
        <taxon>Peptoniphilaceae</taxon>
        <taxon>Peptoniphilus</taxon>
    </lineage>
</organism>
<dbReference type="Gene3D" id="1.10.150.20">
    <property type="entry name" value="5' to 3' exonuclease, C-terminal subdomain"/>
    <property type="match status" value="1"/>
</dbReference>
<dbReference type="Proteomes" id="UP001549162">
    <property type="component" value="Unassembled WGS sequence"/>
</dbReference>
<evidence type="ECO:0000259" key="7">
    <source>
        <dbReference type="PROSITE" id="PS50030"/>
    </source>
</evidence>
<dbReference type="PROSITE" id="PS50030">
    <property type="entry name" value="UBA"/>
    <property type="match status" value="1"/>
</dbReference>
<evidence type="ECO:0000256" key="5">
    <source>
        <dbReference type="ARBA" id="ARBA00023204"/>
    </source>
</evidence>
<dbReference type="Pfam" id="PF07499">
    <property type="entry name" value="RuvA_C"/>
    <property type="match status" value="1"/>
</dbReference>
<keyword evidence="4 6" id="KW-0233">DNA recombination</keyword>
<dbReference type="HAMAP" id="MF_00031">
    <property type="entry name" value="DNA_HJ_migration_RuvA"/>
    <property type="match status" value="1"/>
</dbReference>